<dbReference type="PROSITE" id="PS50908">
    <property type="entry name" value="RWD"/>
    <property type="match status" value="1"/>
</dbReference>
<dbReference type="InterPro" id="IPR006575">
    <property type="entry name" value="RWD_dom"/>
</dbReference>
<dbReference type="STRING" id="4572.M8AQ76"/>
<dbReference type="SMART" id="SM00591">
    <property type="entry name" value="RWD"/>
    <property type="match status" value="1"/>
</dbReference>
<reference evidence="2" key="1">
    <citation type="journal article" date="2013" name="Nature">
        <title>Draft genome of the wheat A-genome progenitor Triticum urartu.</title>
        <authorList>
            <person name="Ling H.Q."/>
            <person name="Zhao S."/>
            <person name="Liu D."/>
            <person name="Wang J."/>
            <person name="Sun H."/>
            <person name="Zhang C."/>
            <person name="Fan H."/>
            <person name="Li D."/>
            <person name="Dong L."/>
            <person name="Tao Y."/>
            <person name="Gao C."/>
            <person name="Wu H."/>
            <person name="Li Y."/>
            <person name="Cui Y."/>
            <person name="Guo X."/>
            <person name="Zheng S."/>
            <person name="Wang B."/>
            <person name="Yu K."/>
            <person name="Liang Q."/>
            <person name="Yang W."/>
            <person name="Lou X."/>
            <person name="Chen J."/>
            <person name="Feng M."/>
            <person name="Jian J."/>
            <person name="Zhang X."/>
            <person name="Luo G."/>
            <person name="Jiang Y."/>
            <person name="Liu J."/>
            <person name="Wang Z."/>
            <person name="Sha Y."/>
            <person name="Zhang B."/>
            <person name="Wu H."/>
            <person name="Tang D."/>
            <person name="Shen Q."/>
            <person name="Xue P."/>
            <person name="Zou S."/>
            <person name="Wang X."/>
            <person name="Liu X."/>
            <person name="Wang F."/>
            <person name="Yang Y."/>
            <person name="An X."/>
            <person name="Dong Z."/>
            <person name="Zhang K."/>
            <person name="Zhang X."/>
            <person name="Luo M.C."/>
            <person name="Dvorak J."/>
            <person name="Tong Y."/>
            <person name="Wang J."/>
            <person name="Yang H."/>
            <person name="Li Z."/>
            <person name="Wang D."/>
            <person name="Zhang A."/>
            <person name="Wang J."/>
        </authorList>
    </citation>
    <scope>NUCLEOTIDE SEQUENCE</scope>
</reference>
<feature type="region of interest" description="Disordered" evidence="1">
    <location>
        <begin position="285"/>
        <end position="307"/>
    </location>
</feature>
<dbReference type="PANTHER" id="PTHR12292">
    <property type="entry name" value="RWD DOMAIN-CONTAINING PROTEIN"/>
    <property type="match status" value="1"/>
</dbReference>
<name>M8AQ76_TRIUA</name>
<dbReference type="AlphaFoldDB" id="M8AQ76"/>
<evidence type="ECO:0000313" key="2">
    <source>
        <dbReference type="EMBL" id="EMS63154.1"/>
    </source>
</evidence>
<protein>
    <submittedName>
        <fullName evidence="2">RWD domain-containing protein 1</fullName>
    </submittedName>
</protein>
<feature type="compositionally biased region" description="Polar residues" evidence="1">
    <location>
        <begin position="85"/>
        <end position="94"/>
    </location>
</feature>
<evidence type="ECO:0000256" key="1">
    <source>
        <dbReference type="SAM" id="MobiDB-lite"/>
    </source>
</evidence>
<dbReference type="EMBL" id="KD072670">
    <property type="protein sequence ID" value="EMS63154.1"/>
    <property type="molecule type" value="Genomic_DNA"/>
</dbReference>
<dbReference type="eggNOG" id="KOG4018">
    <property type="taxonomic scope" value="Eukaryota"/>
</dbReference>
<feature type="compositionally biased region" description="Basic and acidic residues" evidence="1">
    <location>
        <begin position="132"/>
        <end position="148"/>
    </location>
</feature>
<feature type="compositionally biased region" description="Basic and acidic residues" evidence="1">
    <location>
        <begin position="64"/>
        <end position="83"/>
    </location>
</feature>
<gene>
    <name evidence="2" type="ORF">TRIUR3_23714</name>
</gene>
<dbReference type="SUPFAM" id="SSF54495">
    <property type="entry name" value="UBC-like"/>
    <property type="match status" value="1"/>
</dbReference>
<accession>M8AQ76</accession>
<dbReference type="OMA" id="WRENGSQ"/>
<dbReference type="InterPro" id="IPR016135">
    <property type="entry name" value="UBQ-conjugating_enzyme/RWD"/>
</dbReference>
<feature type="region of interest" description="Disordered" evidence="1">
    <location>
        <begin position="46"/>
        <end position="179"/>
    </location>
</feature>
<dbReference type="Gene3D" id="3.10.110.10">
    <property type="entry name" value="Ubiquitin Conjugating Enzyme"/>
    <property type="match status" value="1"/>
</dbReference>
<dbReference type="Pfam" id="PF05773">
    <property type="entry name" value="RWD"/>
    <property type="match status" value="1"/>
</dbReference>
<proteinExistence type="predicted"/>
<feature type="compositionally biased region" description="Acidic residues" evidence="1">
    <location>
        <begin position="294"/>
        <end position="307"/>
    </location>
</feature>
<dbReference type="InterPro" id="IPR040213">
    <property type="entry name" value="GIR2-like"/>
</dbReference>
<sequence length="332" mass="36997">MAEIDPSESGIDTNSRCFEILLSPQDDDFDEAAHVPVQMALVFAHTEKYPDEPPLVNIKSVRGIKPDDLTSLKEKLDQEKLEQRGQIQKKQSTGMGRKSKEKKRGRGEPGRYTDGHLMNRRCPTAGSGGERGWQKEGKGGGGRREEGRGGGGWRENGSQGWRGGGAEAEFAVVGRSPERTRSRLEATENLGMAMIYTLLDSAKEWLTEKYGQNAGDEEPDETEEPAEEVIIPHGEAVTVESFMAWRERFEAELALQRAKLMPESALTAPKEKKLSGRQYFESGRHITKGAGTVAEEDEEEEEEDIEFDDDFEDDEEDMLEHFLAEQTGKSSA</sequence>
<organism evidence="2">
    <name type="scientific">Triticum urartu</name>
    <name type="common">Red wild einkorn</name>
    <name type="synonym">Crithodium urartu</name>
    <dbReference type="NCBI Taxonomy" id="4572"/>
    <lineage>
        <taxon>Eukaryota</taxon>
        <taxon>Viridiplantae</taxon>
        <taxon>Streptophyta</taxon>
        <taxon>Embryophyta</taxon>
        <taxon>Tracheophyta</taxon>
        <taxon>Spermatophyta</taxon>
        <taxon>Magnoliopsida</taxon>
        <taxon>Liliopsida</taxon>
        <taxon>Poales</taxon>
        <taxon>Poaceae</taxon>
        <taxon>BOP clade</taxon>
        <taxon>Pooideae</taxon>
        <taxon>Triticodae</taxon>
        <taxon>Triticeae</taxon>
        <taxon>Triticinae</taxon>
        <taxon>Triticum</taxon>
    </lineage>
</organism>
<feature type="compositionally biased region" description="Gly residues" evidence="1">
    <location>
        <begin position="149"/>
        <end position="166"/>
    </location>
</feature>